<comment type="similarity">
    <text evidence="1 5 6">Belongs to the peptidase S8 family.</text>
</comment>
<keyword evidence="3 5" id="KW-0378">Hydrolase</keyword>
<evidence type="ECO:0000256" key="7">
    <source>
        <dbReference type="SAM" id="MobiDB-lite"/>
    </source>
</evidence>
<organism evidence="10 11">
    <name type="scientific">Dermacoccus barathri</name>
    <dbReference type="NCBI Taxonomy" id="322601"/>
    <lineage>
        <taxon>Bacteria</taxon>
        <taxon>Bacillati</taxon>
        <taxon>Actinomycetota</taxon>
        <taxon>Actinomycetes</taxon>
        <taxon>Micrococcales</taxon>
        <taxon>Dermacoccaceae</taxon>
        <taxon>Dermacoccus</taxon>
    </lineage>
</organism>
<dbReference type="PRINTS" id="PR00723">
    <property type="entry name" value="SUBTILISIN"/>
</dbReference>
<dbReference type="Pfam" id="PF00082">
    <property type="entry name" value="Peptidase_S8"/>
    <property type="match status" value="1"/>
</dbReference>
<evidence type="ECO:0000256" key="4">
    <source>
        <dbReference type="ARBA" id="ARBA00022825"/>
    </source>
</evidence>
<dbReference type="InterPro" id="IPR022398">
    <property type="entry name" value="Peptidase_S8_His-AS"/>
</dbReference>
<dbReference type="Gene3D" id="3.40.50.200">
    <property type="entry name" value="Peptidase S8/S53 domain"/>
    <property type="match status" value="1"/>
</dbReference>
<evidence type="ECO:0000256" key="1">
    <source>
        <dbReference type="ARBA" id="ARBA00011073"/>
    </source>
</evidence>
<dbReference type="InterPro" id="IPR036852">
    <property type="entry name" value="Peptidase_S8/S53_dom_sf"/>
</dbReference>
<keyword evidence="8" id="KW-0732">Signal</keyword>
<feature type="compositionally biased region" description="Polar residues" evidence="7">
    <location>
        <begin position="325"/>
        <end position="336"/>
    </location>
</feature>
<feature type="region of interest" description="Disordered" evidence="7">
    <location>
        <begin position="320"/>
        <end position="343"/>
    </location>
</feature>
<gene>
    <name evidence="10" type="ORF">GCM10009762_04090</name>
</gene>
<feature type="active site" description="Charge relay system" evidence="5">
    <location>
        <position position="212"/>
    </location>
</feature>
<accession>A0ABN2B5U4</accession>
<evidence type="ECO:0000256" key="3">
    <source>
        <dbReference type="ARBA" id="ARBA00022801"/>
    </source>
</evidence>
<feature type="chain" id="PRO_5046845173" evidence="8">
    <location>
        <begin position="32"/>
        <end position="494"/>
    </location>
</feature>
<feature type="active site" description="Charge relay system" evidence="5">
    <location>
        <position position="170"/>
    </location>
</feature>
<keyword evidence="4 5" id="KW-0720">Serine protease</keyword>
<proteinExistence type="inferred from homology"/>
<protein>
    <submittedName>
        <fullName evidence="10">S8 family serine peptidase</fullName>
    </submittedName>
</protein>
<evidence type="ECO:0000256" key="8">
    <source>
        <dbReference type="SAM" id="SignalP"/>
    </source>
</evidence>
<sequence length="494" mass="50806">MNHTFMRKAVATCAATGAAASFAVLSAPAQAAPPVPSEPLPSPTSFVVLQAGKGTDKATAAVKAAGGTVVQEWPQIGVVIAQASDGAFDDKARKRPGVVAAGPTRAMSALAGAGNVVPDGEVTGLGPGTSGGDDTKEALNADQWDMRQIGADKAHRKTDGNRAITVGVLDSGIEADHSDLAANVDPSQSVSCNDRGVPNTNPKAWQPTTSDHGTHVAGTIAGARNGTGIVGVAPNVKLAAVKVVDDDGYIYPEYAICGFVWAADKGMEVTNNSYFIDPYFLWCKADPEQRPVIEAVNRALKYSEKKDVVNVAAAGNSGWDLSKPITDTGSPNNSDDPQPRETDHRCYDIPAEAGNTVAVSSVGPTAVKSYFSNYGRGVVDVAAPGGDSRVPADTPSKNGRILSTVVGGGWGYKQGTSMASPHAAGVVALLRGTQTGLNAKQTISTLKRQANPLACPEFYDQDRDGVNDATCEGKKQGSGYYGAGLVDALKAVGG</sequence>
<dbReference type="PROSITE" id="PS51892">
    <property type="entry name" value="SUBTILASE"/>
    <property type="match status" value="1"/>
</dbReference>
<evidence type="ECO:0000313" key="10">
    <source>
        <dbReference type="EMBL" id="GAA1533232.1"/>
    </source>
</evidence>
<dbReference type="PROSITE" id="PS00137">
    <property type="entry name" value="SUBTILASE_HIS"/>
    <property type="match status" value="1"/>
</dbReference>
<dbReference type="SUPFAM" id="SSF52743">
    <property type="entry name" value="Subtilisin-like"/>
    <property type="match status" value="1"/>
</dbReference>
<dbReference type="PROSITE" id="PS00138">
    <property type="entry name" value="SUBTILASE_SER"/>
    <property type="match status" value="1"/>
</dbReference>
<name>A0ABN2B5U4_9MICO</name>
<comment type="caution">
    <text evidence="10">The sequence shown here is derived from an EMBL/GenBank/DDBJ whole genome shotgun (WGS) entry which is preliminary data.</text>
</comment>
<evidence type="ECO:0000256" key="6">
    <source>
        <dbReference type="RuleBase" id="RU003355"/>
    </source>
</evidence>
<feature type="active site" description="Charge relay system" evidence="5">
    <location>
        <position position="417"/>
    </location>
</feature>
<reference evidence="10 11" key="1">
    <citation type="journal article" date="2019" name="Int. J. Syst. Evol. Microbiol.">
        <title>The Global Catalogue of Microorganisms (GCM) 10K type strain sequencing project: providing services to taxonomists for standard genome sequencing and annotation.</title>
        <authorList>
            <consortium name="The Broad Institute Genomics Platform"/>
            <consortium name="The Broad Institute Genome Sequencing Center for Infectious Disease"/>
            <person name="Wu L."/>
            <person name="Ma J."/>
        </authorList>
    </citation>
    <scope>NUCLEOTIDE SEQUENCE [LARGE SCALE GENOMIC DNA]</scope>
    <source>
        <strain evidence="10 11">JCM 14588</strain>
    </source>
</reference>
<dbReference type="InterPro" id="IPR023827">
    <property type="entry name" value="Peptidase_S8_Asp-AS"/>
</dbReference>
<keyword evidence="2 5" id="KW-0645">Protease</keyword>
<dbReference type="InterPro" id="IPR023828">
    <property type="entry name" value="Peptidase_S8_Ser-AS"/>
</dbReference>
<dbReference type="PANTHER" id="PTHR43399:SF4">
    <property type="entry name" value="CELL WALL-ASSOCIATED PROTEASE"/>
    <property type="match status" value="1"/>
</dbReference>
<keyword evidence="11" id="KW-1185">Reference proteome</keyword>
<evidence type="ECO:0000256" key="2">
    <source>
        <dbReference type="ARBA" id="ARBA00022670"/>
    </source>
</evidence>
<dbReference type="PROSITE" id="PS00136">
    <property type="entry name" value="SUBTILASE_ASP"/>
    <property type="match status" value="1"/>
</dbReference>
<dbReference type="InterPro" id="IPR000209">
    <property type="entry name" value="Peptidase_S8/S53_dom"/>
</dbReference>
<dbReference type="PANTHER" id="PTHR43399">
    <property type="entry name" value="SUBTILISIN-RELATED"/>
    <property type="match status" value="1"/>
</dbReference>
<dbReference type="InterPro" id="IPR015500">
    <property type="entry name" value="Peptidase_S8_subtilisin-rel"/>
</dbReference>
<dbReference type="Proteomes" id="UP001501288">
    <property type="component" value="Unassembled WGS sequence"/>
</dbReference>
<evidence type="ECO:0000313" key="11">
    <source>
        <dbReference type="Proteomes" id="UP001501288"/>
    </source>
</evidence>
<dbReference type="RefSeq" id="WP_240730172.1">
    <property type="nucleotide sequence ID" value="NZ_BAAANV010000014.1"/>
</dbReference>
<dbReference type="EMBL" id="BAAANV010000014">
    <property type="protein sequence ID" value="GAA1533232.1"/>
    <property type="molecule type" value="Genomic_DNA"/>
</dbReference>
<dbReference type="InterPro" id="IPR051048">
    <property type="entry name" value="Peptidase_S8/S53_subtilisin"/>
</dbReference>
<evidence type="ECO:0000256" key="5">
    <source>
        <dbReference type="PROSITE-ProRule" id="PRU01240"/>
    </source>
</evidence>
<evidence type="ECO:0000259" key="9">
    <source>
        <dbReference type="Pfam" id="PF00082"/>
    </source>
</evidence>
<feature type="signal peptide" evidence="8">
    <location>
        <begin position="1"/>
        <end position="31"/>
    </location>
</feature>
<feature type="domain" description="Peptidase S8/S53" evidence="9">
    <location>
        <begin position="162"/>
        <end position="459"/>
    </location>
</feature>